<dbReference type="Proteomes" id="UP001066276">
    <property type="component" value="Chromosome 6"/>
</dbReference>
<proteinExistence type="predicted"/>
<name>A0AAV7QVH2_PLEWA</name>
<evidence type="ECO:0000313" key="1">
    <source>
        <dbReference type="EMBL" id="KAJ1144068.1"/>
    </source>
</evidence>
<organism evidence="1 2">
    <name type="scientific">Pleurodeles waltl</name>
    <name type="common">Iberian ribbed newt</name>
    <dbReference type="NCBI Taxonomy" id="8319"/>
    <lineage>
        <taxon>Eukaryota</taxon>
        <taxon>Metazoa</taxon>
        <taxon>Chordata</taxon>
        <taxon>Craniata</taxon>
        <taxon>Vertebrata</taxon>
        <taxon>Euteleostomi</taxon>
        <taxon>Amphibia</taxon>
        <taxon>Batrachia</taxon>
        <taxon>Caudata</taxon>
        <taxon>Salamandroidea</taxon>
        <taxon>Salamandridae</taxon>
        <taxon>Pleurodelinae</taxon>
        <taxon>Pleurodeles</taxon>
    </lineage>
</organism>
<protein>
    <submittedName>
        <fullName evidence="1">Uncharacterized protein</fullName>
    </submittedName>
</protein>
<dbReference type="EMBL" id="JANPWB010000010">
    <property type="protein sequence ID" value="KAJ1144068.1"/>
    <property type="molecule type" value="Genomic_DNA"/>
</dbReference>
<sequence length="76" mass="8503">MSADSWPTACLVSRYAFPATCARVRAVHMTLCYLHVCFPAARSGCKNERASLLLRVCFKAYFDALLRVTHCFISAL</sequence>
<dbReference type="AlphaFoldDB" id="A0AAV7QVH2"/>
<comment type="caution">
    <text evidence="1">The sequence shown here is derived from an EMBL/GenBank/DDBJ whole genome shotgun (WGS) entry which is preliminary data.</text>
</comment>
<evidence type="ECO:0000313" key="2">
    <source>
        <dbReference type="Proteomes" id="UP001066276"/>
    </source>
</evidence>
<accession>A0AAV7QVH2</accession>
<keyword evidence="2" id="KW-1185">Reference proteome</keyword>
<reference evidence="1" key="1">
    <citation type="journal article" date="2022" name="bioRxiv">
        <title>Sequencing and chromosome-scale assembly of the giantPleurodeles waltlgenome.</title>
        <authorList>
            <person name="Brown T."/>
            <person name="Elewa A."/>
            <person name="Iarovenko S."/>
            <person name="Subramanian E."/>
            <person name="Araus A.J."/>
            <person name="Petzold A."/>
            <person name="Susuki M."/>
            <person name="Suzuki K.-i.T."/>
            <person name="Hayashi T."/>
            <person name="Toyoda A."/>
            <person name="Oliveira C."/>
            <person name="Osipova E."/>
            <person name="Leigh N.D."/>
            <person name="Simon A."/>
            <person name="Yun M.H."/>
        </authorList>
    </citation>
    <scope>NUCLEOTIDE SEQUENCE</scope>
    <source>
        <strain evidence="1">20211129_DDA</strain>
        <tissue evidence="1">Liver</tissue>
    </source>
</reference>
<gene>
    <name evidence="1" type="ORF">NDU88_010370</name>
</gene>